<dbReference type="Pfam" id="PF00581">
    <property type="entry name" value="Rhodanese"/>
    <property type="match status" value="1"/>
</dbReference>
<dbReference type="Proteomes" id="UP000093070">
    <property type="component" value="Chromosome"/>
</dbReference>
<organism evidence="3 4">
    <name type="scientific">Buchnera aphidicola subsp. Diuraphis noxia</name>
    <dbReference type="NCBI Taxonomy" id="118101"/>
    <lineage>
        <taxon>Bacteria</taxon>
        <taxon>Pseudomonadati</taxon>
        <taxon>Pseudomonadota</taxon>
        <taxon>Gammaproteobacteria</taxon>
        <taxon>Enterobacterales</taxon>
        <taxon>Erwiniaceae</taxon>
        <taxon>Buchnera</taxon>
    </lineage>
</organism>
<accession>A0A1B2H7U9</accession>
<dbReference type="InterPro" id="IPR050229">
    <property type="entry name" value="GlpE_sulfurtransferase"/>
</dbReference>
<dbReference type="AlphaFoldDB" id="A0A1B2H7U9"/>
<dbReference type="CDD" id="cd00158">
    <property type="entry name" value="RHOD"/>
    <property type="match status" value="1"/>
</dbReference>
<dbReference type="Gene3D" id="3.40.250.10">
    <property type="entry name" value="Rhodanese-like domain"/>
    <property type="match status" value="1"/>
</dbReference>
<evidence type="ECO:0000259" key="2">
    <source>
        <dbReference type="PROSITE" id="PS50206"/>
    </source>
</evidence>
<dbReference type="PANTHER" id="PTHR43031:SF18">
    <property type="entry name" value="RHODANESE-RELATED SULFURTRANSFERASES"/>
    <property type="match status" value="1"/>
</dbReference>
<sequence length="144" mass="16850">MKEVIFFCNQHFILISLWFFFLILSLLLIIKINSFKDKIINNIQAIKLINKNNGIVVDTRSIEVFKKGHIVNSINIPLNQILSGNLKKIEDYKSFPVILILSEMNECKNCMAEFLKNGFNRIYVLKNGIYYWSLDHLPLVIEDK</sequence>
<evidence type="ECO:0000256" key="1">
    <source>
        <dbReference type="SAM" id="Phobius"/>
    </source>
</evidence>
<name>A0A1B2H7U9_BUCDN</name>
<reference evidence="3 4" key="1">
    <citation type="submission" date="2015-11" db="EMBL/GenBank/DDBJ databases">
        <title>The complete genome of Buchnera aphidicola from Diuraphis noxia biotype SAM.</title>
        <authorList>
            <person name="Burger N.F.V."/>
            <person name="Oberholster A.-M."/>
        </authorList>
    </citation>
    <scope>NUCLEOTIDE SEQUENCE [LARGE SCALE GENOMIC DNA]</scope>
    <source>
        <strain evidence="3">SAM</strain>
    </source>
</reference>
<dbReference type="OrthoDB" id="9808735at2"/>
<keyword evidence="1" id="KW-1133">Transmembrane helix</keyword>
<dbReference type="SMART" id="SM00450">
    <property type="entry name" value="RHOD"/>
    <property type="match status" value="1"/>
</dbReference>
<dbReference type="RefSeq" id="WP_075433121.1">
    <property type="nucleotide sequence ID" value="NZ_CP013259.1"/>
</dbReference>
<proteinExistence type="predicted"/>
<dbReference type="STRING" id="118101.ATN01_00255"/>
<dbReference type="InterPro" id="IPR036873">
    <property type="entry name" value="Rhodanese-like_dom_sf"/>
</dbReference>
<evidence type="ECO:0000313" key="4">
    <source>
        <dbReference type="Proteomes" id="UP000093070"/>
    </source>
</evidence>
<dbReference type="EMBL" id="CP013259">
    <property type="protein sequence ID" value="ANZ22301.1"/>
    <property type="molecule type" value="Genomic_DNA"/>
</dbReference>
<keyword evidence="1" id="KW-0812">Transmembrane</keyword>
<keyword evidence="1" id="KW-0472">Membrane</keyword>
<feature type="domain" description="Rhodanese" evidence="2">
    <location>
        <begin position="50"/>
        <end position="141"/>
    </location>
</feature>
<protein>
    <recommendedName>
        <fullName evidence="2">Rhodanese domain-containing protein</fullName>
    </recommendedName>
</protein>
<evidence type="ECO:0000313" key="3">
    <source>
        <dbReference type="EMBL" id="ANZ22301.1"/>
    </source>
</evidence>
<dbReference type="PANTHER" id="PTHR43031">
    <property type="entry name" value="FAD-DEPENDENT OXIDOREDUCTASE"/>
    <property type="match status" value="1"/>
</dbReference>
<dbReference type="InterPro" id="IPR001763">
    <property type="entry name" value="Rhodanese-like_dom"/>
</dbReference>
<gene>
    <name evidence="3" type="ORF">ATN01_00255</name>
</gene>
<dbReference type="SUPFAM" id="SSF52821">
    <property type="entry name" value="Rhodanese/Cell cycle control phosphatase"/>
    <property type="match status" value="1"/>
</dbReference>
<dbReference type="PROSITE" id="PS50206">
    <property type="entry name" value="RHODANESE_3"/>
    <property type="match status" value="1"/>
</dbReference>
<feature type="transmembrane region" description="Helical" evidence="1">
    <location>
        <begin position="12"/>
        <end position="30"/>
    </location>
</feature>